<name>A0A3M7TPN2_9BACI</name>
<protein>
    <submittedName>
        <fullName evidence="2">N-acetyltransferase</fullName>
    </submittedName>
</protein>
<dbReference type="EMBL" id="RHIB01000003">
    <property type="protein sequence ID" value="RNA66977.1"/>
    <property type="molecule type" value="Genomic_DNA"/>
</dbReference>
<dbReference type="GO" id="GO:0016747">
    <property type="term" value="F:acyltransferase activity, transferring groups other than amino-acyl groups"/>
    <property type="evidence" value="ECO:0007669"/>
    <property type="project" value="InterPro"/>
</dbReference>
<evidence type="ECO:0000259" key="1">
    <source>
        <dbReference type="PROSITE" id="PS51186"/>
    </source>
</evidence>
<keyword evidence="2" id="KW-0808">Transferase</keyword>
<evidence type="ECO:0000313" key="3">
    <source>
        <dbReference type="Proteomes" id="UP000278746"/>
    </source>
</evidence>
<dbReference type="Gene3D" id="3.40.630.30">
    <property type="match status" value="1"/>
</dbReference>
<dbReference type="Pfam" id="PF13302">
    <property type="entry name" value="Acetyltransf_3"/>
    <property type="match status" value="1"/>
</dbReference>
<organism evidence="2 3">
    <name type="scientific">Alteribacter keqinensis</name>
    <dbReference type="NCBI Taxonomy" id="2483800"/>
    <lineage>
        <taxon>Bacteria</taxon>
        <taxon>Bacillati</taxon>
        <taxon>Bacillota</taxon>
        <taxon>Bacilli</taxon>
        <taxon>Bacillales</taxon>
        <taxon>Bacillaceae</taxon>
        <taxon>Alteribacter</taxon>
    </lineage>
</organism>
<dbReference type="InterPro" id="IPR000182">
    <property type="entry name" value="GNAT_dom"/>
</dbReference>
<proteinExistence type="predicted"/>
<dbReference type="RefSeq" id="WP_122900958.1">
    <property type="nucleotide sequence ID" value="NZ_RHIB01000003.1"/>
</dbReference>
<comment type="caution">
    <text evidence="2">The sequence shown here is derived from an EMBL/GenBank/DDBJ whole genome shotgun (WGS) entry which is preliminary data.</text>
</comment>
<feature type="domain" description="N-acetyltransferase" evidence="1">
    <location>
        <begin position="8"/>
        <end position="173"/>
    </location>
</feature>
<dbReference type="InterPro" id="IPR016181">
    <property type="entry name" value="Acyl_CoA_acyltransferase"/>
</dbReference>
<gene>
    <name evidence="2" type="ORF">EBO34_17435</name>
</gene>
<dbReference type="SUPFAM" id="SSF55729">
    <property type="entry name" value="Acyl-CoA N-acyltransferases (Nat)"/>
    <property type="match status" value="1"/>
</dbReference>
<sequence length="191" mass="22118">MFLESSRLKLRKMTLEDTERYHSWRNDLEVMRYTSPSLDTYTLEETRDFVESVILGTSASKSYIIVEKESDTPIGVTSLINIDYKNRNAECIIDLGEKRSWGKGCGKEAMGLLMEYAFLEMNLHRLSLKVYSFNTKAINLYNILGFYQEGVSRQTLYRDGEWHDVIHMGILQNEYRADDTTQLSAALGEKK</sequence>
<keyword evidence="3" id="KW-1185">Reference proteome</keyword>
<reference evidence="2 3" key="1">
    <citation type="submission" date="2018-10" db="EMBL/GenBank/DDBJ databases">
        <title>Bacillus Keqinensis sp. nov., a moderately halophilic bacterium isolated from a saline-alkaline lake.</title>
        <authorList>
            <person name="Wang H."/>
        </authorList>
    </citation>
    <scope>NUCLEOTIDE SEQUENCE [LARGE SCALE GENOMIC DNA]</scope>
    <source>
        <strain evidence="2 3">KQ-3</strain>
    </source>
</reference>
<dbReference type="Proteomes" id="UP000278746">
    <property type="component" value="Unassembled WGS sequence"/>
</dbReference>
<dbReference type="PANTHER" id="PTHR43415:SF3">
    <property type="entry name" value="GNAT-FAMILY ACETYLTRANSFERASE"/>
    <property type="match status" value="1"/>
</dbReference>
<dbReference type="PROSITE" id="PS51186">
    <property type="entry name" value="GNAT"/>
    <property type="match status" value="1"/>
</dbReference>
<accession>A0A3M7TPN2</accession>
<dbReference type="AlphaFoldDB" id="A0A3M7TPN2"/>
<evidence type="ECO:0000313" key="2">
    <source>
        <dbReference type="EMBL" id="RNA66977.1"/>
    </source>
</evidence>
<dbReference type="OrthoDB" id="9795206at2"/>
<dbReference type="PANTHER" id="PTHR43415">
    <property type="entry name" value="SPERMIDINE N(1)-ACETYLTRANSFERASE"/>
    <property type="match status" value="1"/>
</dbReference>